<dbReference type="EC" id="2.1.1.80" evidence="7"/>
<dbReference type="eggNOG" id="COG0457">
    <property type="taxonomic scope" value="Bacteria"/>
</dbReference>
<keyword evidence="2 7" id="KW-0808">Transferase</keyword>
<dbReference type="InterPro" id="IPR050903">
    <property type="entry name" value="Bact_Chemotaxis_MeTrfase"/>
</dbReference>
<sequence>MSLESIQDFIRQHLGLNAGTYGNDLWRELLAKRISTVGDRSPEDYLARLHNDETELHTLTSLITINETYFYRESQHLKLLTERLCPERLAHRAADGPVRLLSVGCSTGEEPYSILMALRERYGELADQLFEIQARDVDRAALEHARAGVYGRFSFRALSPQLQERYFSAVDTNHFQIDERLRRQVCFQPLNLLAADYPPALAGQDVIFFRNVSIYFDAPTRRRVLERLKTLLVPGGYLIVGISETLANDFGILALRECDGVFLFINESPVMGAPPVARTLAGTERTDRARDAGRTPPARPRESRPGVPASGDSRRPPPDMSSHPQTIRRRSDPERSRTEYALIPATRAQPPAQDAPDGPAADAIHDEALALAQSERHQAALERLEPLCVAPQPRPRDLVLKAHLLFEMNRTPNAMALAHRVLEIDHWNLEALLLLGRSAQRQGRTTEAIGFLRRAIYHRPESWPAHFQLAEVYHATGQAQLAQREYRVVLRQLEREAGPPDPMAALIGAPDLALGDLRQLCQIRLTRLEASD</sequence>
<name>D3RP33_ALLVD</name>
<dbReference type="InterPro" id="IPR011990">
    <property type="entry name" value="TPR-like_helical_dom_sf"/>
</dbReference>
<evidence type="ECO:0000256" key="3">
    <source>
        <dbReference type="ARBA" id="ARBA00022691"/>
    </source>
</evidence>
<feature type="compositionally biased region" description="Basic and acidic residues" evidence="5">
    <location>
        <begin position="284"/>
        <end position="304"/>
    </location>
</feature>
<dbReference type="Gene3D" id="3.40.50.150">
    <property type="entry name" value="Vaccinia Virus protein VP39"/>
    <property type="match status" value="1"/>
</dbReference>
<dbReference type="InterPro" id="IPR019734">
    <property type="entry name" value="TPR_rpt"/>
</dbReference>
<accession>D3RP33</accession>
<reference evidence="7 8" key="1">
    <citation type="journal article" date="2011" name="Stand. Genomic Sci.">
        <title>Complete genome sequence of Allochromatium vinosum DSM 180(T).</title>
        <authorList>
            <person name="Weissgerber T."/>
            <person name="Zigann R."/>
            <person name="Bruce D."/>
            <person name="Chang Y.J."/>
            <person name="Detter J.C."/>
            <person name="Han C."/>
            <person name="Hauser L."/>
            <person name="Jeffries C.D."/>
            <person name="Land M."/>
            <person name="Munk A.C."/>
            <person name="Tapia R."/>
            <person name="Dahl C."/>
        </authorList>
    </citation>
    <scope>NUCLEOTIDE SEQUENCE [LARGE SCALE GENOMIC DNA]</scope>
    <source>
        <strain evidence="8">ATCC 17899 / DSM 180 / NBRC 103801 / NCIMB 10441 / D</strain>
    </source>
</reference>
<dbReference type="SUPFAM" id="SSF48452">
    <property type="entry name" value="TPR-like"/>
    <property type="match status" value="1"/>
</dbReference>
<dbReference type="GO" id="GO:0008983">
    <property type="term" value="F:protein-glutamate O-methyltransferase activity"/>
    <property type="evidence" value="ECO:0007669"/>
    <property type="project" value="UniProtKB-EC"/>
</dbReference>
<dbReference type="SUPFAM" id="SSF53335">
    <property type="entry name" value="S-adenosyl-L-methionine-dependent methyltransferases"/>
    <property type="match status" value="1"/>
</dbReference>
<dbReference type="RefSeq" id="WP_012969819.1">
    <property type="nucleotide sequence ID" value="NC_013851.1"/>
</dbReference>
<feature type="domain" description="CheR-type methyltransferase" evidence="6">
    <location>
        <begin position="1"/>
        <end position="269"/>
    </location>
</feature>
<keyword evidence="8" id="KW-1185">Reference proteome</keyword>
<dbReference type="eggNOG" id="COG1352">
    <property type="taxonomic scope" value="Bacteria"/>
</dbReference>
<dbReference type="KEGG" id="alv:Alvin_0593"/>
<keyword evidence="3" id="KW-0949">S-adenosyl-L-methionine</keyword>
<protein>
    <submittedName>
        <fullName evidence="7">MCP methyltransferase, CheR-type</fullName>
        <ecNumber evidence="7">2.1.1.80</ecNumber>
    </submittedName>
</protein>
<dbReference type="STRING" id="572477.Alvin_0593"/>
<dbReference type="Pfam" id="PF12895">
    <property type="entry name" value="ANAPC3"/>
    <property type="match status" value="1"/>
</dbReference>
<feature type="repeat" description="TPR" evidence="4">
    <location>
        <begin position="429"/>
        <end position="462"/>
    </location>
</feature>
<dbReference type="SUPFAM" id="SSF47757">
    <property type="entry name" value="Chemotaxis receptor methyltransferase CheR, N-terminal domain"/>
    <property type="match status" value="1"/>
</dbReference>
<dbReference type="OrthoDB" id="9816309at2"/>
<evidence type="ECO:0000256" key="2">
    <source>
        <dbReference type="ARBA" id="ARBA00022679"/>
    </source>
</evidence>
<evidence type="ECO:0000256" key="4">
    <source>
        <dbReference type="PROSITE-ProRule" id="PRU00339"/>
    </source>
</evidence>
<dbReference type="Proteomes" id="UP000001441">
    <property type="component" value="Chromosome"/>
</dbReference>
<keyword evidence="1 7" id="KW-0489">Methyltransferase</keyword>
<dbReference type="PRINTS" id="PR00996">
    <property type="entry name" value="CHERMTFRASE"/>
</dbReference>
<organism evidence="7 8">
    <name type="scientific">Allochromatium vinosum (strain ATCC 17899 / DSM 180 / NBRC 103801 / NCIMB 10441 / D)</name>
    <name type="common">Chromatium vinosum</name>
    <dbReference type="NCBI Taxonomy" id="572477"/>
    <lineage>
        <taxon>Bacteria</taxon>
        <taxon>Pseudomonadati</taxon>
        <taxon>Pseudomonadota</taxon>
        <taxon>Gammaproteobacteria</taxon>
        <taxon>Chromatiales</taxon>
        <taxon>Chromatiaceae</taxon>
        <taxon>Allochromatium</taxon>
    </lineage>
</organism>
<keyword evidence="4" id="KW-0802">TPR repeat</keyword>
<dbReference type="SMART" id="SM00138">
    <property type="entry name" value="MeTrc"/>
    <property type="match status" value="1"/>
</dbReference>
<dbReference type="EMBL" id="CP001896">
    <property type="protein sequence ID" value="ADC61543.1"/>
    <property type="molecule type" value="Genomic_DNA"/>
</dbReference>
<evidence type="ECO:0000256" key="5">
    <source>
        <dbReference type="SAM" id="MobiDB-lite"/>
    </source>
</evidence>
<dbReference type="PANTHER" id="PTHR24422:SF19">
    <property type="entry name" value="CHEMOTAXIS PROTEIN METHYLTRANSFERASE"/>
    <property type="match status" value="1"/>
</dbReference>
<dbReference type="GO" id="GO:0032259">
    <property type="term" value="P:methylation"/>
    <property type="evidence" value="ECO:0007669"/>
    <property type="project" value="UniProtKB-KW"/>
</dbReference>
<dbReference type="PROSITE" id="PS50123">
    <property type="entry name" value="CHER"/>
    <property type="match status" value="1"/>
</dbReference>
<dbReference type="PANTHER" id="PTHR24422">
    <property type="entry name" value="CHEMOTAXIS PROTEIN METHYLTRANSFERASE"/>
    <property type="match status" value="1"/>
</dbReference>
<dbReference type="InterPro" id="IPR000780">
    <property type="entry name" value="CheR_MeTrfase"/>
</dbReference>
<evidence type="ECO:0000313" key="8">
    <source>
        <dbReference type="Proteomes" id="UP000001441"/>
    </source>
</evidence>
<dbReference type="AlphaFoldDB" id="D3RP33"/>
<dbReference type="InterPro" id="IPR029063">
    <property type="entry name" value="SAM-dependent_MTases_sf"/>
</dbReference>
<dbReference type="Pfam" id="PF01739">
    <property type="entry name" value="CheR"/>
    <property type="match status" value="1"/>
</dbReference>
<feature type="region of interest" description="Disordered" evidence="5">
    <location>
        <begin position="274"/>
        <end position="336"/>
    </location>
</feature>
<dbReference type="InterPro" id="IPR022642">
    <property type="entry name" value="CheR_C"/>
</dbReference>
<dbReference type="PROSITE" id="PS50005">
    <property type="entry name" value="TPR"/>
    <property type="match status" value="1"/>
</dbReference>
<gene>
    <name evidence="7" type="ordered locus">Alvin_0593</name>
</gene>
<proteinExistence type="predicted"/>
<dbReference type="HOGENOM" id="CLU_025854_4_1_6"/>
<evidence type="ECO:0000313" key="7">
    <source>
        <dbReference type="EMBL" id="ADC61543.1"/>
    </source>
</evidence>
<evidence type="ECO:0000259" key="6">
    <source>
        <dbReference type="PROSITE" id="PS50123"/>
    </source>
</evidence>
<evidence type="ECO:0000256" key="1">
    <source>
        <dbReference type="ARBA" id="ARBA00022603"/>
    </source>
</evidence>
<dbReference type="Gene3D" id="1.25.40.10">
    <property type="entry name" value="Tetratricopeptide repeat domain"/>
    <property type="match status" value="1"/>
</dbReference>